<dbReference type="AlphaFoldDB" id="A0A9D9DNK7"/>
<proteinExistence type="inferred from homology"/>
<dbReference type="PANTHER" id="PTHR43356:SF2">
    <property type="entry name" value="PHOSPHATE ACETYLTRANSFERASE"/>
    <property type="match status" value="1"/>
</dbReference>
<evidence type="ECO:0000313" key="5">
    <source>
        <dbReference type="EMBL" id="MBO8428339.1"/>
    </source>
</evidence>
<dbReference type="SUPFAM" id="SSF53659">
    <property type="entry name" value="Isocitrate/Isopropylmalate dehydrogenase-like"/>
    <property type="match status" value="1"/>
</dbReference>
<name>A0A9D9DNK7_9BACT</name>
<protein>
    <submittedName>
        <fullName evidence="5">Phosphate butyryltransferase</fullName>
    </submittedName>
</protein>
<dbReference type="InterPro" id="IPR012147">
    <property type="entry name" value="P_Ac_Bu_trans"/>
</dbReference>
<reference evidence="5" key="1">
    <citation type="submission" date="2020-10" db="EMBL/GenBank/DDBJ databases">
        <authorList>
            <person name="Gilroy R."/>
        </authorList>
    </citation>
    <scope>NUCLEOTIDE SEQUENCE</scope>
    <source>
        <strain evidence="5">15467</strain>
    </source>
</reference>
<keyword evidence="2" id="KW-0808">Transferase</keyword>
<dbReference type="Proteomes" id="UP000823635">
    <property type="component" value="Unassembled WGS sequence"/>
</dbReference>
<dbReference type="Pfam" id="PF01515">
    <property type="entry name" value="PTA_PTB"/>
    <property type="match status" value="1"/>
</dbReference>
<dbReference type="InterPro" id="IPR050500">
    <property type="entry name" value="Phos_Acetyltrans/Butyryltrans"/>
</dbReference>
<dbReference type="EMBL" id="JADINB010000005">
    <property type="protein sequence ID" value="MBO8428339.1"/>
    <property type="molecule type" value="Genomic_DNA"/>
</dbReference>
<evidence type="ECO:0000256" key="3">
    <source>
        <dbReference type="ARBA" id="ARBA00023315"/>
    </source>
</evidence>
<evidence type="ECO:0000259" key="4">
    <source>
        <dbReference type="Pfam" id="PF01515"/>
    </source>
</evidence>
<gene>
    <name evidence="5" type="ORF">IAC68_00185</name>
</gene>
<feature type="domain" description="Phosphate acetyl/butaryl transferase" evidence="4">
    <location>
        <begin position="79"/>
        <end position="297"/>
    </location>
</feature>
<dbReference type="GO" id="GO:0016746">
    <property type="term" value="F:acyltransferase activity"/>
    <property type="evidence" value="ECO:0007669"/>
    <property type="project" value="UniProtKB-KW"/>
</dbReference>
<evidence type="ECO:0000313" key="6">
    <source>
        <dbReference type="Proteomes" id="UP000823635"/>
    </source>
</evidence>
<evidence type="ECO:0000256" key="2">
    <source>
        <dbReference type="ARBA" id="ARBA00022679"/>
    </source>
</evidence>
<accession>A0A9D9DNK7</accession>
<sequence length="301" mass="32225">MIRNFDELFDQLRTKPKKKLVAAWAVDDHTINAVALAVKAGIVDGTLVGDQKAILEVCKNENIDSSLFKIVNNENELKSIAQAVDMVNAGEADILMKGLCSTDKYMRGILNKERGLLPPKAVLSHVCLIQNPNYHKFIVIADIAVIPAPDFKQKLAMVNYVKETAQALGVEKPKIAMVAATEQMLSGMPACVEAAMIAKMSDRGQIPGCYVDGPLAIDVALSAEAVKIKRLESKVAGDADCLVFPSIEAANVFYKTNTQLVSGIRVAAMVTGAKAPCVLSSRADSIDTKLNSIALAAITAK</sequence>
<dbReference type="PIRSF" id="PIRSF000428">
    <property type="entry name" value="P_Ac_trans"/>
    <property type="match status" value="1"/>
</dbReference>
<comment type="caution">
    <text evidence="5">The sequence shown here is derived from an EMBL/GenBank/DDBJ whole genome shotgun (WGS) entry which is preliminary data.</text>
</comment>
<dbReference type="InterPro" id="IPR002505">
    <property type="entry name" value="PTA_PTB"/>
</dbReference>
<keyword evidence="3" id="KW-0012">Acyltransferase</keyword>
<evidence type="ECO:0000256" key="1">
    <source>
        <dbReference type="ARBA" id="ARBA00005656"/>
    </source>
</evidence>
<dbReference type="PANTHER" id="PTHR43356">
    <property type="entry name" value="PHOSPHATE ACETYLTRANSFERASE"/>
    <property type="match status" value="1"/>
</dbReference>
<comment type="similarity">
    <text evidence="1">Belongs to the phosphate acetyltransferase and butyryltransferase family.</text>
</comment>
<organism evidence="5 6">
    <name type="scientific">Candidatus Egerieousia excrementavium</name>
    <dbReference type="NCBI Taxonomy" id="2840778"/>
    <lineage>
        <taxon>Bacteria</taxon>
        <taxon>Pseudomonadati</taxon>
        <taxon>Bacteroidota</taxon>
        <taxon>Bacteroidia</taxon>
        <taxon>Bacteroidales</taxon>
        <taxon>Candidatus Egerieousia</taxon>
    </lineage>
</organism>
<reference evidence="5" key="2">
    <citation type="journal article" date="2021" name="PeerJ">
        <title>Extensive microbial diversity within the chicken gut microbiome revealed by metagenomics and culture.</title>
        <authorList>
            <person name="Gilroy R."/>
            <person name="Ravi A."/>
            <person name="Getino M."/>
            <person name="Pursley I."/>
            <person name="Horton D.L."/>
            <person name="Alikhan N.F."/>
            <person name="Baker D."/>
            <person name="Gharbi K."/>
            <person name="Hall N."/>
            <person name="Watson M."/>
            <person name="Adriaenssens E.M."/>
            <person name="Foster-Nyarko E."/>
            <person name="Jarju S."/>
            <person name="Secka A."/>
            <person name="Antonio M."/>
            <person name="Oren A."/>
            <person name="Chaudhuri R.R."/>
            <person name="La Ragione R."/>
            <person name="Hildebrand F."/>
            <person name="Pallen M.J."/>
        </authorList>
    </citation>
    <scope>NUCLEOTIDE SEQUENCE</scope>
    <source>
        <strain evidence="5">15467</strain>
    </source>
</reference>
<dbReference type="Gene3D" id="3.40.718.10">
    <property type="entry name" value="Isopropylmalate Dehydrogenase"/>
    <property type="match status" value="1"/>
</dbReference>